<proteinExistence type="predicted"/>
<dbReference type="EMBL" id="JAXBLV010000248">
    <property type="protein sequence ID" value="MDY3563751.1"/>
    <property type="molecule type" value="Genomic_DNA"/>
</dbReference>
<feature type="region of interest" description="Disordered" evidence="1">
    <location>
        <begin position="1"/>
        <end position="27"/>
    </location>
</feature>
<feature type="transmembrane region" description="Helical" evidence="2">
    <location>
        <begin position="120"/>
        <end position="140"/>
    </location>
</feature>
<accession>A0ABU5F825</accession>
<feature type="region of interest" description="Disordered" evidence="1">
    <location>
        <begin position="77"/>
        <end position="106"/>
    </location>
</feature>
<dbReference type="Proteomes" id="UP001272242">
    <property type="component" value="Unassembled WGS sequence"/>
</dbReference>
<evidence type="ECO:0000313" key="3">
    <source>
        <dbReference type="EMBL" id="MDY3563751.1"/>
    </source>
</evidence>
<evidence type="ECO:0000313" key="4">
    <source>
        <dbReference type="Proteomes" id="UP001272242"/>
    </source>
</evidence>
<feature type="transmembrane region" description="Helical" evidence="2">
    <location>
        <begin position="147"/>
        <end position="165"/>
    </location>
</feature>
<evidence type="ECO:0000256" key="2">
    <source>
        <dbReference type="SAM" id="Phobius"/>
    </source>
</evidence>
<feature type="transmembrane region" description="Helical" evidence="2">
    <location>
        <begin position="42"/>
        <end position="61"/>
    </location>
</feature>
<comment type="caution">
    <text evidence="3">The sequence shown here is derived from an EMBL/GenBank/DDBJ whole genome shotgun (WGS) entry which is preliminary data.</text>
</comment>
<feature type="transmembrane region" description="Helical" evidence="2">
    <location>
        <begin position="185"/>
        <end position="210"/>
    </location>
</feature>
<evidence type="ECO:0000256" key="1">
    <source>
        <dbReference type="SAM" id="MobiDB-lite"/>
    </source>
</evidence>
<dbReference type="RefSeq" id="WP_261185275.1">
    <property type="nucleotide sequence ID" value="NZ_JAXBLV010000248.1"/>
</dbReference>
<protein>
    <recommendedName>
        <fullName evidence="5">PH domain-containing protein</fullName>
    </recommendedName>
</protein>
<sequence length="298" mass="32177">MSSAVPGYPPGTVPVAPHGASADGTPTAKRDEEIRLYGHSDLFYWWPVWAVAFLMAGLTFLDGHLMAVVPQGTEVRQVQSAPGSEKTQEALVVPENKSVPPASATSADTQPKLRVAATNAYGVVFAGVLILVIAITNLTLRGLASVIVIALLVITGLTIALLGWWDKILMWLGGVDVRMNAGGYLAIGIPVFVMWLFATFIYDHYTYIIVARGQIRIRREIGDGEVAVDASGLVLEKKRDDLFRHWLLGLGSGDLHVKTGGPSNLDFNLHNVLFIGSKLDRVQNLIREKETSPQVAGA</sequence>
<keyword evidence="2" id="KW-1133">Transmembrane helix</keyword>
<reference evidence="4" key="1">
    <citation type="journal article" date="2023" name="Mar. Drugs">
        <title>Gemmata algarum, a Novel Planctomycete Isolated from an Algal Mat, Displays Antimicrobial Activity.</title>
        <authorList>
            <person name="Kumar G."/>
            <person name="Kallscheuer N."/>
            <person name="Kashif M."/>
            <person name="Ahamad S."/>
            <person name="Jagadeeshwari U."/>
            <person name="Pannikurungottu S."/>
            <person name="Haufschild T."/>
            <person name="Kabuu M."/>
            <person name="Sasikala C."/>
            <person name="Jogler C."/>
            <person name="Ramana C."/>
        </authorList>
    </citation>
    <scope>NUCLEOTIDE SEQUENCE [LARGE SCALE GENOMIC DNA]</scope>
    <source>
        <strain evidence="4">JC673</strain>
    </source>
</reference>
<keyword evidence="2" id="KW-0812">Transmembrane</keyword>
<gene>
    <name evidence="3" type="ORF">R5W23_005367</name>
</gene>
<evidence type="ECO:0008006" key="5">
    <source>
        <dbReference type="Google" id="ProtNLM"/>
    </source>
</evidence>
<keyword evidence="2" id="KW-0472">Membrane</keyword>
<organism evidence="3 4">
    <name type="scientific">Gemmata algarum</name>
    <dbReference type="NCBI Taxonomy" id="2975278"/>
    <lineage>
        <taxon>Bacteria</taxon>
        <taxon>Pseudomonadati</taxon>
        <taxon>Planctomycetota</taxon>
        <taxon>Planctomycetia</taxon>
        <taxon>Gemmatales</taxon>
        <taxon>Gemmataceae</taxon>
        <taxon>Gemmata</taxon>
    </lineage>
</organism>
<keyword evidence="4" id="KW-1185">Reference proteome</keyword>
<name>A0ABU5F825_9BACT</name>